<dbReference type="RefSeq" id="WP_066791445.1">
    <property type="nucleotide sequence ID" value="NZ_CP014806.1"/>
</dbReference>
<keyword evidence="2" id="KW-1185">Reference proteome</keyword>
<dbReference type="EMBL" id="CP014806">
    <property type="protein sequence ID" value="AMX00747.1"/>
    <property type="molecule type" value="Genomic_DNA"/>
</dbReference>
<dbReference type="STRING" id="241244.ATY39_15995"/>
<evidence type="ECO:0000313" key="1">
    <source>
        <dbReference type="EMBL" id="AMX00747.1"/>
    </source>
</evidence>
<dbReference type="OrthoDB" id="2456494at2"/>
<dbReference type="KEGG" id="rst:ATY39_15995"/>
<sequence>MRLMRIALILLAVILIFFGWTAYKEKGQKERINEIINKQQYVNEIEVKDLNKGKIIWTTKSEANQFKEQYPLSHIENLKKEERNQFAEKPDYTIIYKAKGKELYKVEILHLLDDNKISKEMNSFIFHANDEEYIIYWAEQQKVFEQSSNTEKLLERIQKK</sequence>
<protein>
    <submittedName>
        <fullName evidence="1">Uncharacterized protein</fullName>
    </submittedName>
</protein>
<organism evidence="1 2">
    <name type="scientific">Rummeliibacillus stabekisii</name>
    <dbReference type="NCBI Taxonomy" id="241244"/>
    <lineage>
        <taxon>Bacteria</taxon>
        <taxon>Bacillati</taxon>
        <taxon>Bacillota</taxon>
        <taxon>Bacilli</taxon>
        <taxon>Bacillales</taxon>
        <taxon>Caryophanaceae</taxon>
        <taxon>Rummeliibacillus</taxon>
    </lineage>
</organism>
<reference evidence="1 2" key="1">
    <citation type="journal article" date="2016" name="Genome Announc.">
        <title>Whole-Genome Sequence of Rummeliibacillus stabekisii Strain PP9 Isolated from Antarctic Soil.</title>
        <authorList>
            <person name="da Mota F.F."/>
            <person name="Vollu R.E."/>
            <person name="Jurelevicius D."/>
            <person name="Seldin L."/>
        </authorList>
    </citation>
    <scope>NUCLEOTIDE SEQUENCE [LARGE SCALE GENOMIC DNA]</scope>
    <source>
        <strain evidence="1 2">PP9</strain>
    </source>
</reference>
<gene>
    <name evidence="1" type="ORF">ATY39_15995</name>
</gene>
<dbReference type="Proteomes" id="UP000076021">
    <property type="component" value="Chromosome"/>
</dbReference>
<accession>A0A143HGY4</accession>
<evidence type="ECO:0000313" key="2">
    <source>
        <dbReference type="Proteomes" id="UP000076021"/>
    </source>
</evidence>
<proteinExistence type="predicted"/>
<name>A0A143HGY4_9BACL</name>
<dbReference type="AlphaFoldDB" id="A0A143HGY4"/>
<reference evidence="2" key="2">
    <citation type="submission" date="2016-03" db="EMBL/GenBank/DDBJ databases">
        <authorList>
            <person name="Ploux O."/>
        </authorList>
    </citation>
    <scope>NUCLEOTIDE SEQUENCE [LARGE SCALE GENOMIC DNA]</scope>
    <source>
        <strain evidence="2">PP9</strain>
    </source>
</reference>